<protein>
    <recommendedName>
        <fullName evidence="4">RPM1 interacting protein 13</fullName>
    </recommendedName>
</protein>
<keyword evidence="3" id="KW-1185">Reference proteome</keyword>
<dbReference type="Proteomes" id="UP001341281">
    <property type="component" value="Chromosome 02"/>
</dbReference>
<dbReference type="InterPro" id="IPR053234">
    <property type="entry name" value="RPM1_Interactor"/>
</dbReference>
<reference evidence="2 3" key="1">
    <citation type="submission" date="2024-02" db="EMBL/GenBank/DDBJ databases">
        <title>High-quality chromosome-scale genome assembly of Pensacola bahiagrass (Paspalum notatum Flugge var. saurae).</title>
        <authorList>
            <person name="Vega J.M."/>
            <person name="Podio M."/>
            <person name="Orjuela J."/>
            <person name="Siena L.A."/>
            <person name="Pessino S.C."/>
            <person name="Combes M.C."/>
            <person name="Mariac C."/>
            <person name="Albertini E."/>
            <person name="Pupilli F."/>
            <person name="Ortiz J.P.A."/>
            <person name="Leblanc O."/>
        </authorList>
    </citation>
    <scope>NUCLEOTIDE SEQUENCE [LARGE SCALE GENOMIC DNA]</scope>
    <source>
        <strain evidence="2">R1</strain>
        <tissue evidence="2">Leaf</tissue>
    </source>
</reference>
<evidence type="ECO:0000313" key="3">
    <source>
        <dbReference type="Proteomes" id="UP001341281"/>
    </source>
</evidence>
<name>A0AAQ3SQZ4_PASNO</name>
<dbReference type="PANTHER" id="PTHR33443:SF38">
    <property type="entry name" value="EXPRESSED PROTEIN"/>
    <property type="match status" value="1"/>
</dbReference>
<dbReference type="PANTHER" id="PTHR33443">
    <property type="entry name" value="ZGC:112980"/>
    <property type="match status" value="1"/>
</dbReference>
<accession>A0AAQ3SQZ4</accession>
<feature type="region of interest" description="Disordered" evidence="1">
    <location>
        <begin position="1"/>
        <end position="25"/>
    </location>
</feature>
<feature type="region of interest" description="Disordered" evidence="1">
    <location>
        <begin position="306"/>
        <end position="356"/>
    </location>
</feature>
<dbReference type="EMBL" id="CP144746">
    <property type="protein sequence ID" value="WVZ59208.1"/>
    <property type="molecule type" value="Genomic_DNA"/>
</dbReference>
<organism evidence="2 3">
    <name type="scientific">Paspalum notatum var. saurae</name>
    <dbReference type="NCBI Taxonomy" id="547442"/>
    <lineage>
        <taxon>Eukaryota</taxon>
        <taxon>Viridiplantae</taxon>
        <taxon>Streptophyta</taxon>
        <taxon>Embryophyta</taxon>
        <taxon>Tracheophyta</taxon>
        <taxon>Spermatophyta</taxon>
        <taxon>Magnoliopsida</taxon>
        <taxon>Liliopsida</taxon>
        <taxon>Poales</taxon>
        <taxon>Poaceae</taxon>
        <taxon>PACMAD clade</taxon>
        <taxon>Panicoideae</taxon>
        <taxon>Andropogonodae</taxon>
        <taxon>Paspaleae</taxon>
        <taxon>Paspalinae</taxon>
        <taxon>Paspalum</taxon>
    </lineage>
</organism>
<sequence>MAPVGGVVDISSDEEGPSMGDEGWMSALFDLDDDAFGEDIDEIMIMSETPAPQTPETIARRDYFLDLMASLPSPPLQRTNTPDHLLVKNLLASLPPLHKKASADSGCDEDDDDCVVLDGDPDKAVTVADEEGSAGDGSSDELQIVAEKGPVFDFFNSDIACRDFPHSRHSCSNLPFSSTSHLKHCNMCHCFVCDAPAPCKYWGNSTSADDHCHATDKEEKWKKLRHAHAMAQKQLPASGPEKHLNNAYSTMTSPRQQPMQCHVSVSQSPSVSYGVHPSLAIQSSLLNEGSQNRQRHPSVRVSLSVGATVSSPRSGRGTGNAHIAQNAHSRAVFKRAGPVSPGFGTTKASQFGSSAPNDSLMHQALLHPSQTVQVAPTTNAFTATSQNHHFQRSFSAPIAPQVQQIQPAAYCQVATNGIHATGPQLSRCTSLTTQRTQFIPDPAIDVGTTSWEDLLASVSSDLGVADYNISTPESQHVMTDSQPKHPTANHRFSLQPEPIAESENLAYPIVHDLSNHAAHDNVQTDGAAGTSTTQNWDHLIEESNLVPTEAHLNDFAGVPADGLSIEEATHQLEISGLESANILLEFDLV</sequence>
<dbReference type="AlphaFoldDB" id="A0AAQ3SQZ4"/>
<evidence type="ECO:0008006" key="4">
    <source>
        <dbReference type="Google" id="ProtNLM"/>
    </source>
</evidence>
<evidence type="ECO:0000313" key="2">
    <source>
        <dbReference type="EMBL" id="WVZ59208.1"/>
    </source>
</evidence>
<feature type="compositionally biased region" description="Polar residues" evidence="1">
    <location>
        <begin position="346"/>
        <end position="356"/>
    </location>
</feature>
<evidence type="ECO:0000256" key="1">
    <source>
        <dbReference type="SAM" id="MobiDB-lite"/>
    </source>
</evidence>
<proteinExistence type="predicted"/>
<gene>
    <name evidence="2" type="ORF">U9M48_009393</name>
</gene>